<feature type="non-terminal residue" evidence="1">
    <location>
        <position position="1"/>
    </location>
</feature>
<evidence type="ECO:0000313" key="1">
    <source>
        <dbReference type="EMBL" id="VUC30079.1"/>
    </source>
</evidence>
<accession>A0ABY6UGE4</accession>
<dbReference type="EMBL" id="CABFNS010000814">
    <property type="protein sequence ID" value="VUC30079.1"/>
    <property type="molecule type" value="Genomic_DNA"/>
</dbReference>
<evidence type="ECO:0000313" key="2">
    <source>
        <dbReference type="Proteomes" id="UP000766486"/>
    </source>
</evidence>
<sequence length="62" mass="7080">VPRAFWRRLRGLISPRTQSRFSSLAGESGGPRMCMLGHLIRSCRISGAPARNRLKRRRTFPT</sequence>
<name>A0ABY6UGE4_BIOOC</name>
<gene>
    <name evidence="1" type="ORF">CLO192961_LOCUS278410</name>
</gene>
<proteinExistence type="predicted"/>
<reference evidence="1 2" key="1">
    <citation type="submission" date="2019-06" db="EMBL/GenBank/DDBJ databases">
        <authorList>
            <person name="Broberg M."/>
        </authorList>
    </citation>
    <scope>NUCLEOTIDE SEQUENCE [LARGE SCALE GENOMIC DNA]</scope>
</reference>
<organism evidence="1 2">
    <name type="scientific">Bionectria ochroleuca</name>
    <name type="common">Gliocladium roseum</name>
    <dbReference type="NCBI Taxonomy" id="29856"/>
    <lineage>
        <taxon>Eukaryota</taxon>
        <taxon>Fungi</taxon>
        <taxon>Dikarya</taxon>
        <taxon>Ascomycota</taxon>
        <taxon>Pezizomycotina</taxon>
        <taxon>Sordariomycetes</taxon>
        <taxon>Hypocreomycetidae</taxon>
        <taxon>Hypocreales</taxon>
        <taxon>Bionectriaceae</taxon>
        <taxon>Clonostachys</taxon>
    </lineage>
</organism>
<keyword evidence="2" id="KW-1185">Reference proteome</keyword>
<comment type="caution">
    <text evidence="1">The sequence shown here is derived from an EMBL/GenBank/DDBJ whole genome shotgun (WGS) entry which is preliminary data.</text>
</comment>
<protein>
    <submittedName>
        <fullName evidence="1">Uncharacterized protein</fullName>
    </submittedName>
</protein>
<feature type="non-terminal residue" evidence="1">
    <location>
        <position position="62"/>
    </location>
</feature>
<dbReference type="Proteomes" id="UP000766486">
    <property type="component" value="Unassembled WGS sequence"/>
</dbReference>